<name>A0A8S1MIF8_PARPR</name>
<gene>
    <name evidence="3" type="ORF">PPRIM_AZ9-3.1.T0600136</name>
    <name evidence="4" type="ORF">PPRIM_AZ9-3.1.T0600137</name>
</gene>
<dbReference type="EMBL" id="CAJJDM010000061">
    <property type="protein sequence ID" value="CAD8078571.1"/>
    <property type="molecule type" value="Genomic_DNA"/>
</dbReference>
<feature type="region of interest" description="Disordered" evidence="2">
    <location>
        <begin position="1"/>
        <end position="20"/>
    </location>
</feature>
<evidence type="ECO:0000313" key="4">
    <source>
        <dbReference type="EMBL" id="CAD8078572.1"/>
    </source>
</evidence>
<protein>
    <submittedName>
        <fullName evidence="4">Uncharacterized protein</fullName>
    </submittedName>
</protein>
<accession>A0A8S1MIF8</accession>
<evidence type="ECO:0000313" key="3">
    <source>
        <dbReference type="EMBL" id="CAD8078571.1"/>
    </source>
</evidence>
<feature type="coiled-coil region" evidence="1">
    <location>
        <begin position="194"/>
        <end position="221"/>
    </location>
</feature>
<comment type="caution">
    <text evidence="4">The sequence shown here is derived from an EMBL/GenBank/DDBJ whole genome shotgun (WGS) entry which is preliminary data.</text>
</comment>
<reference evidence="4" key="1">
    <citation type="submission" date="2021-01" db="EMBL/GenBank/DDBJ databases">
        <authorList>
            <consortium name="Genoscope - CEA"/>
            <person name="William W."/>
        </authorList>
    </citation>
    <scope>NUCLEOTIDE SEQUENCE</scope>
</reference>
<feature type="coiled-coil region" evidence="1">
    <location>
        <begin position="131"/>
        <end position="165"/>
    </location>
</feature>
<keyword evidence="5" id="KW-1185">Reference proteome</keyword>
<evidence type="ECO:0000256" key="1">
    <source>
        <dbReference type="SAM" id="Coils"/>
    </source>
</evidence>
<sequence>MQENQDFDPEFPVPPVLDSPKSQEYQKLHQKYQAIKQIVMSNENSKNPSEVLQKLQAFFIVRQGKVESQSDQTQPEMFRSANVQSCNVSRRFIYQKPGTANNLNYTQELEKQNSMLKQRIIKVSQARENDTSQIQLEYNKMKVRVENLEKENKKLKSDFSKCYTQLKEMKQEKEEEEKMKWHREAVSDKNPYLMEEFRKKLDEKDKEIKRLSKNLKKFTILEKKLWVKEKAFEVERSEYLDRILYLSGRLGLTKLE</sequence>
<evidence type="ECO:0000256" key="2">
    <source>
        <dbReference type="SAM" id="MobiDB-lite"/>
    </source>
</evidence>
<evidence type="ECO:0000313" key="5">
    <source>
        <dbReference type="Proteomes" id="UP000688137"/>
    </source>
</evidence>
<dbReference type="EMBL" id="CAJJDM010000061">
    <property type="protein sequence ID" value="CAD8078572.1"/>
    <property type="molecule type" value="Genomic_DNA"/>
</dbReference>
<dbReference type="Proteomes" id="UP000688137">
    <property type="component" value="Unassembled WGS sequence"/>
</dbReference>
<dbReference type="AlphaFoldDB" id="A0A8S1MIF8"/>
<organism evidence="4 5">
    <name type="scientific">Paramecium primaurelia</name>
    <dbReference type="NCBI Taxonomy" id="5886"/>
    <lineage>
        <taxon>Eukaryota</taxon>
        <taxon>Sar</taxon>
        <taxon>Alveolata</taxon>
        <taxon>Ciliophora</taxon>
        <taxon>Intramacronucleata</taxon>
        <taxon>Oligohymenophorea</taxon>
        <taxon>Peniculida</taxon>
        <taxon>Parameciidae</taxon>
        <taxon>Paramecium</taxon>
    </lineage>
</organism>
<proteinExistence type="predicted"/>
<keyword evidence="1" id="KW-0175">Coiled coil</keyword>